<feature type="domain" description="Glycosyltransferase subfamily 4-like N-terminal" evidence="3">
    <location>
        <begin position="23"/>
        <end position="208"/>
    </location>
</feature>
<dbReference type="SUPFAM" id="SSF53756">
    <property type="entry name" value="UDP-Glycosyltransferase/glycogen phosphorylase"/>
    <property type="match status" value="1"/>
</dbReference>
<name>A0ABT8HPA9_MYCAO</name>
<reference evidence="4" key="1">
    <citation type="submission" date="2023-07" db="EMBL/GenBank/DDBJ databases">
        <title>Degradation of tert-butanol by M. austroafricanum TBA100.</title>
        <authorList>
            <person name="Helbich S."/>
            <person name="Vainshtein Y."/>
        </authorList>
    </citation>
    <scope>NUCLEOTIDE SEQUENCE</scope>
    <source>
        <strain evidence="4">TBA100</strain>
    </source>
</reference>
<gene>
    <name evidence="4" type="ORF">QYF68_31845</name>
</gene>
<keyword evidence="5" id="KW-1185">Reference proteome</keyword>
<keyword evidence="2" id="KW-0808">Transferase</keyword>
<evidence type="ECO:0000313" key="5">
    <source>
        <dbReference type="Proteomes" id="UP001172687"/>
    </source>
</evidence>
<comment type="caution">
    <text evidence="4">The sequence shown here is derived from an EMBL/GenBank/DDBJ whole genome shotgun (WGS) entry which is preliminary data.</text>
</comment>
<sequence>MEEWMSSHPNVCIFGLNYPPEPTGIAPYTGALAVELSQKGYAVVAHVAQPHYPEWAIRHGFRQWVRRERVDGVEVQRRLHYVPASPRGIRRLISEVTFGLRLIFAKWGQPDVAIAVSPSLFSTALVVLRLKLATRRRPRLIVWVQDIYTLGLAETGEGSQLSQRIMRWVEGATFRAADQVVVIHQRFASFVCREFGVDDSRVAVVRNWTHLPKMAPVDADEARTTLDWPKGITLAVHTGNMGSKQGLENIVEAARLADVRQLPVHFLLVGDGGERASLEGLARGISRITFIDPLDDDKYRFALGAADVLIVNEKPGVSAMAVPSKLTSYFDAGRPVVGATDPGGITATEIEAADAGVIVDAGDPEALLNTIIQLAADPEAMARFGVNGRLYRASVLDQEAAIERWSDVIDHVAITGTPN</sequence>
<dbReference type="RefSeq" id="WP_301161878.1">
    <property type="nucleotide sequence ID" value="NZ_JAUHTC010000100.1"/>
</dbReference>
<evidence type="ECO:0000256" key="2">
    <source>
        <dbReference type="ARBA" id="ARBA00022679"/>
    </source>
</evidence>
<evidence type="ECO:0000256" key="1">
    <source>
        <dbReference type="ARBA" id="ARBA00022676"/>
    </source>
</evidence>
<proteinExistence type="predicted"/>
<dbReference type="InterPro" id="IPR028098">
    <property type="entry name" value="Glyco_trans_4-like_N"/>
</dbReference>
<dbReference type="PANTHER" id="PTHR12526">
    <property type="entry name" value="GLYCOSYLTRANSFERASE"/>
    <property type="match status" value="1"/>
</dbReference>
<protein>
    <submittedName>
        <fullName evidence="4">Glycosyltransferase family 4 protein</fullName>
    </submittedName>
</protein>
<dbReference type="Pfam" id="PF13579">
    <property type="entry name" value="Glyco_trans_4_4"/>
    <property type="match status" value="1"/>
</dbReference>
<accession>A0ABT8HPA9</accession>
<evidence type="ECO:0000313" key="4">
    <source>
        <dbReference type="EMBL" id="MDN4522380.1"/>
    </source>
</evidence>
<dbReference type="EMBL" id="JAUHTC010000100">
    <property type="protein sequence ID" value="MDN4522380.1"/>
    <property type="molecule type" value="Genomic_DNA"/>
</dbReference>
<dbReference type="CDD" id="cd03794">
    <property type="entry name" value="GT4_WbuB-like"/>
    <property type="match status" value="1"/>
</dbReference>
<dbReference type="Proteomes" id="UP001172687">
    <property type="component" value="Unassembled WGS sequence"/>
</dbReference>
<evidence type="ECO:0000259" key="3">
    <source>
        <dbReference type="Pfam" id="PF13579"/>
    </source>
</evidence>
<dbReference type="Gene3D" id="3.40.50.2000">
    <property type="entry name" value="Glycogen Phosphorylase B"/>
    <property type="match status" value="2"/>
</dbReference>
<keyword evidence="1" id="KW-0328">Glycosyltransferase</keyword>
<organism evidence="4 5">
    <name type="scientific">Mycolicibacterium austroafricanum</name>
    <name type="common">Mycobacterium austroafricanum</name>
    <dbReference type="NCBI Taxonomy" id="39687"/>
    <lineage>
        <taxon>Bacteria</taxon>
        <taxon>Bacillati</taxon>
        <taxon>Actinomycetota</taxon>
        <taxon>Actinomycetes</taxon>
        <taxon>Mycobacteriales</taxon>
        <taxon>Mycobacteriaceae</taxon>
        <taxon>Mycolicibacterium</taxon>
    </lineage>
</organism>
<dbReference type="Pfam" id="PF13692">
    <property type="entry name" value="Glyco_trans_1_4"/>
    <property type="match status" value="1"/>
</dbReference>